<reference evidence="2" key="1">
    <citation type="submission" date="2022-03" db="EMBL/GenBank/DDBJ databases">
        <authorList>
            <person name="Martin C."/>
        </authorList>
    </citation>
    <scope>NUCLEOTIDE SEQUENCE</scope>
</reference>
<dbReference type="InterPro" id="IPR000192">
    <property type="entry name" value="Aminotrans_V_dom"/>
</dbReference>
<dbReference type="EMBL" id="CAIIXF020000006">
    <property type="protein sequence ID" value="CAH1785601.1"/>
    <property type="molecule type" value="Genomic_DNA"/>
</dbReference>
<gene>
    <name evidence="2" type="ORF">OFUS_LOCUS11630</name>
</gene>
<dbReference type="InterPro" id="IPR015424">
    <property type="entry name" value="PyrdxlP-dep_Trfase"/>
</dbReference>
<dbReference type="Gene3D" id="3.90.1150.10">
    <property type="entry name" value="Aspartate Aminotransferase, domain 1"/>
    <property type="match status" value="1"/>
</dbReference>
<dbReference type="Proteomes" id="UP000749559">
    <property type="component" value="Unassembled WGS sequence"/>
</dbReference>
<evidence type="ECO:0000313" key="2">
    <source>
        <dbReference type="EMBL" id="CAH1785601.1"/>
    </source>
</evidence>
<organism evidence="2 3">
    <name type="scientific">Owenia fusiformis</name>
    <name type="common">Polychaete worm</name>
    <dbReference type="NCBI Taxonomy" id="6347"/>
    <lineage>
        <taxon>Eukaryota</taxon>
        <taxon>Metazoa</taxon>
        <taxon>Spiralia</taxon>
        <taxon>Lophotrochozoa</taxon>
        <taxon>Annelida</taxon>
        <taxon>Polychaeta</taxon>
        <taxon>Sedentaria</taxon>
        <taxon>Canalipalpata</taxon>
        <taxon>Sabellida</taxon>
        <taxon>Oweniida</taxon>
        <taxon>Oweniidae</taxon>
        <taxon>Owenia</taxon>
    </lineage>
</organism>
<accession>A0A8J1YCL0</accession>
<name>A0A8J1YCL0_OWEFU</name>
<proteinExistence type="predicted"/>
<dbReference type="PANTHER" id="PTHR43092:SF4">
    <property type="entry name" value="AMINOTRANSFERASE CLASS V DOMAIN-CONTAINING PROTEIN"/>
    <property type="match status" value="1"/>
</dbReference>
<dbReference type="OrthoDB" id="5978656at2759"/>
<dbReference type="Gene3D" id="3.40.640.10">
    <property type="entry name" value="Type I PLP-dependent aspartate aminotransferase-like (Major domain)"/>
    <property type="match status" value="1"/>
</dbReference>
<dbReference type="InterPro" id="IPR015422">
    <property type="entry name" value="PyrdxlP-dep_Trfase_small"/>
</dbReference>
<protein>
    <submittedName>
        <fullName evidence="2">Uncharacterized protein</fullName>
    </submittedName>
</protein>
<dbReference type="SUPFAM" id="SSF53383">
    <property type="entry name" value="PLP-dependent transferases"/>
    <property type="match status" value="1"/>
</dbReference>
<evidence type="ECO:0000256" key="1">
    <source>
        <dbReference type="ARBA" id="ARBA00022898"/>
    </source>
</evidence>
<sequence length="397" mass="44546">MACELGKAIRQKEFYHSEDYGFTNHGAWGTVPRRVLDVQKRYLEEVEQNVDHWFRRSSDKYVNAAKQAAADFLGANVANINFVENATRGLNSILKSIPLSPGDAILATNFTYNAVANACRAASAKSQGTEVVAFNITFPISSREAFIKNYTDFLDAHKNIKVAVIDVISSFPSMLLPWKELTAACRERGILACLDGAHVPGQLRIALEECGADFFVGNLHKWSFCPRGCAVIWVHQAHHHLVRPTVTSHIYDKKQPFPGDFDLQGTRDLTAYACVPDAIKFYHDIAGGWDEVLAHNCSLVERFTEDLVNAFGTSQLQIPVDMRSPFMRHVKLPELPGWQGTQDDAIKLMNTLYEKGVLAAVECIEDELWLRISAHVYNTPEDYERLKSVVLEMAEIK</sequence>
<dbReference type="AlphaFoldDB" id="A0A8J1YCL0"/>
<keyword evidence="1" id="KW-0663">Pyridoxal phosphate</keyword>
<dbReference type="InterPro" id="IPR015421">
    <property type="entry name" value="PyrdxlP-dep_Trfase_major"/>
</dbReference>
<comment type="caution">
    <text evidence="2">The sequence shown here is derived from an EMBL/GenBank/DDBJ whole genome shotgun (WGS) entry which is preliminary data.</text>
</comment>
<keyword evidence="3" id="KW-1185">Reference proteome</keyword>
<evidence type="ECO:0000313" key="3">
    <source>
        <dbReference type="Proteomes" id="UP000749559"/>
    </source>
</evidence>
<dbReference type="Pfam" id="PF00266">
    <property type="entry name" value="Aminotran_5"/>
    <property type="match status" value="1"/>
</dbReference>
<dbReference type="PANTHER" id="PTHR43092">
    <property type="entry name" value="L-CYSTEINE DESULFHYDRASE"/>
    <property type="match status" value="1"/>
</dbReference>